<dbReference type="SUPFAM" id="SSF48452">
    <property type="entry name" value="TPR-like"/>
    <property type="match status" value="1"/>
</dbReference>
<dbReference type="Gene3D" id="1.25.40.10">
    <property type="entry name" value="Tetratricopeptide repeat domain"/>
    <property type="match status" value="1"/>
</dbReference>
<dbReference type="GO" id="GO:0005737">
    <property type="term" value="C:cytoplasm"/>
    <property type="evidence" value="ECO:0007669"/>
    <property type="project" value="TreeGrafter"/>
</dbReference>
<dbReference type="PROSITE" id="PS00622">
    <property type="entry name" value="HTH_LUXR_1"/>
    <property type="match status" value="1"/>
</dbReference>
<dbReference type="InterPro" id="IPR000792">
    <property type="entry name" value="Tscrpt_reg_LuxR_C"/>
</dbReference>
<reference evidence="4" key="2">
    <citation type="submission" date="2020-09" db="EMBL/GenBank/DDBJ databases">
        <authorList>
            <person name="Sun Q."/>
            <person name="Ohkuma M."/>
        </authorList>
    </citation>
    <scope>NUCLEOTIDE SEQUENCE</scope>
    <source>
        <strain evidence="4">JCM 3313</strain>
    </source>
</reference>
<dbReference type="GO" id="GO:0003677">
    <property type="term" value="F:DNA binding"/>
    <property type="evidence" value="ECO:0007669"/>
    <property type="project" value="InterPro"/>
</dbReference>
<dbReference type="SUPFAM" id="SSF46894">
    <property type="entry name" value="C-terminal effector domain of the bipartite response regulators"/>
    <property type="match status" value="1"/>
</dbReference>
<keyword evidence="1" id="KW-0547">Nucleotide-binding</keyword>
<sequence length="918" mass="96560">MTRGAGACARAVRDSGELVERDSERGVLDAVVRMLGAGRSHAVVVRGEPGVGRSRLLAEVVTEADRVGAVVVAARARLPESDVRFGVAAQLFSALPDADPDGWSTADRADLPRLCQVLLAAARRRPLVVVVDDAQWVDPESDALLRMLLRRLHHAPLVVAVATDGSRPDPADEEALPPEDCAVLRPLPLSEDGVRLLCRAVCGTAPDDEFVRAAAAATGGRPGVLVPALREFADGGEPVASGVDRFAALVAEHRTGRLDAVLDGLRGSALDLLRALAVVGDDLELRFVRSIAGSVRREEADQLRTAGLAVGQERMRPADPVVAERALAGMAVWARRALHASAAELAHRIAAPDQVVGRILLGAPAVGSSWAPGVLHRAARRALAAGRDAEAATLLERALREPASPGERLRLLFDLALAQARHRPEGSDRTLVRIITGGWGGPDRARAADLLALRGDLATVRRLLAGRLTGRSAKDQPGHPELSALHAFVATVLVDGEELALRRQELPDDPVGAGVAAWRLAVAGVDLDRTRALARAALAAPPADQPLVLPRLSACAALVLADEADEAAAGLTAVLVDARRRGVRVAAAAALLGLAWLALRAGRLDEADGCLDQARAELPTASWAVLPQPLWLACRALVALERGRITDARRVLATELPVAAERGIAWAPLLYARGQVRLAAGDPRGALRDLQECGRRLAGKRWDNPALIGWRARAALALDALGDAGGARALLAEETRAATAWGTPTVLGAVDLTAGSLSGDRAEAQSRMLRAERVLRDSPARLLHARAQLAAARVLRERGNAAEAAPLLEQAARTTRDCGARPLARAVDSLRTRGARPVEHHRNDAVLARAGLSPAETRAVELAASGLANPEIAGALGVTRRTVELHLTSAYRKLGIRGRAGLPAVLPDVVLPDVAERG</sequence>
<dbReference type="CDD" id="cd06170">
    <property type="entry name" value="LuxR_C_like"/>
    <property type="match status" value="1"/>
</dbReference>
<dbReference type="AlphaFoldDB" id="A0A918AVX2"/>
<dbReference type="EMBL" id="BMRG01000023">
    <property type="protein sequence ID" value="GGP82637.1"/>
    <property type="molecule type" value="Genomic_DNA"/>
</dbReference>
<evidence type="ECO:0000313" key="5">
    <source>
        <dbReference type="Proteomes" id="UP000639606"/>
    </source>
</evidence>
<dbReference type="PANTHER" id="PTHR16305:SF35">
    <property type="entry name" value="TRANSCRIPTIONAL ACTIVATOR DOMAIN"/>
    <property type="match status" value="1"/>
</dbReference>
<gene>
    <name evidence="4" type="ORF">GCM10010185_65840</name>
</gene>
<dbReference type="GO" id="GO:0005524">
    <property type="term" value="F:ATP binding"/>
    <property type="evidence" value="ECO:0007669"/>
    <property type="project" value="UniProtKB-KW"/>
</dbReference>
<dbReference type="Pfam" id="PF13191">
    <property type="entry name" value="AAA_16"/>
    <property type="match status" value="1"/>
</dbReference>
<dbReference type="SMART" id="SM00421">
    <property type="entry name" value="HTH_LUXR"/>
    <property type="match status" value="1"/>
</dbReference>
<dbReference type="PANTHER" id="PTHR16305">
    <property type="entry name" value="TESTICULAR SOLUBLE ADENYLYL CYCLASE"/>
    <property type="match status" value="1"/>
</dbReference>
<dbReference type="InterPro" id="IPR041664">
    <property type="entry name" value="AAA_16"/>
</dbReference>
<dbReference type="Gene3D" id="1.10.10.10">
    <property type="entry name" value="Winged helix-like DNA-binding domain superfamily/Winged helix DNA-binding domain"/>
    <property type="match status" value="1"/>
</dbReference>
<evidence type="ECO:0000256" key="2">
    <source>
        <dbReference type="ARBA" id="ARBA00022840"/>
    </source>
</evidence>
<feature type="domain" description="HTH luxR-type" evidence="3">
    <location>
        <begin position="866"/>
        <end position="893"/>
    </location>
</feature>
<keyword evidence="5" id="KW-1185">Reference proteome</keyword>
<dbReference type="GO" id="GO:0006355">
    <property type="term" value="P:regulation of DNA-templated transcription"/>
    <property type="evidence" value="ECO:0007669"/>
    <property type="project" value="InterPro"/>
</dbReference>
<dbReference type="PRINTS" id="PR00038">
    <property type="entry name" value="HTHLUXR"/>
</dbReference>
<evidence type="ECO:0000313" key="4">
    <source>
        <dbReference type="EMBL" id="GGP82637.1"/>
    </source>
</evidence>
<keyword evidence="2" id="KW-0067">ATP-binding</keyword>
<comment type="caution">
    <text evidence="4">The sequence shown here is derived from an EMBL/GenBank/DDBJ whole genome shotgun (WGS) entry which is preliminary data.</text>
</comment>
<accession>A0A918AVX2</accession>
<organism evidence="4 5">
    <name type="scientific">Saccharothrix coeruleofusca</name>
    <dbReference type="NCBI Taxonomy" id="33919"/>
    <lineage>
        <taxon>Bacteria</taxon>
        <taxon>Bacillati</taxon>
        <taxon>Actinomycetota</taxon>
        <taxon>Actinomycetes</taxon>
        <taxon>Pseudonocardiales</taxon>
        <taxon>Pseudonocardiaceae</taxon>
        <taxon>Saccharothrix</taxon>
    </lineage>
</organism>
<dbReference type="Pfam" id="PF00196">
    <property type="entry name" value="GerE"/>
    <property type="match status" value="1"/>
</dbReference>
<dbReference type="GO" id="GO:0004016">
    <property type="term" value="F:adenylate cyclase activity"/>
    <property type="evidence" value="ECO:0007669"/>
    <property type="project" value="TreeGrafter"/>
</dbReference>
<reference evidence="4" key="1">
    <citation type="journal article" date="2014" name="Int. J. Syst. Evol. Microbiol.">
        <title>Complete genome sequence of Corynebacterium casei LMG S-19264T (=DSM 44701T), isolated from a smear-ripened cheese.</title>
        <authorList>
            <consortium name="US DOE Joint Genome Institute (JGI-PGF)"/>
            <person name="Walter F."/>
            <person name="Albersmeier A."/>
            <person name="Kalinowski J."/>
            <person name="Ruckert C."/>
        </authorList>
    </citation>
    <scope>NUCLEOTIDE SEQUENCE</scope>
    <source>
        <strain evidence="4">JCM 3313</strain>
    </source>
</reference>
<dbReference type="InterPro" id="IPR016032">
    <property type="entry name" value="Sig_transdc_resp-reg_C-effctor"/>
</dbReference>
<evidence type="ECO:0000256" key="1">
    <source>
        <dbReference type="ARBA" id="ARBA00022741"/>
    </source>
</evidence>
<dbReference type="InterPro" id="IPR036388">
    <property type="entry name" value="WH-like_DNA-bd_sf"/>
</dbReference>
<dbReference type="Proteomes" id="UP000639606">
    <property type="component" value="Unassembled WGS sequence"/>
</dbReference>
<proteinExistence type="predicted"/>
<dbReference type="InterPro" id="IPR027417">
    <property type="entry name" value="P-loop_NTPase"/>
</dbReference>
<evidence type="ECO:0000259" key="3">
    <source>
        <dbReference type="PROSITE" id="PS00622"/>
    </source>
</evidence>
<dbReference type="InterPro" id="IPR011990">
    <property type="entry name" value="TPR-like_helical_dom_sf"/>
</dbReference>
<protein>
    <recommendedName>
        <fullName evidence="3">HTH luxR-type domain-containing protein</fullName>
    </recommendedName>
</protein>
<dbReference type="SUPFAM" id="SSF52540">
    <property type="entry name" value="P-loop containing nucleoside triphosphate hydrolases"/>
    <property type="match status" value="1"/>
</dbReference>
<name>A0A918AVX2_9PSEU</name>
<dbReference type="RefSeq" id="WP_189227246.1">
    <property type="nucleotide sequence ID" value="NZ_BMRG01000023.1"/>
</dbReference>